<dbReference type="PANTHER" id="PTHR13914">
    <property type="entry name" value="PROLINE OXIDASE"/>
    <property type="match status" value="1"/>
</dbReference>
<feature type="domain" description="EF-hand" evidence="7">
    <location>
        <begin position="145"/>
        <end position="180"/>
    </location>
</feature>
<dbReference type="EMBL" id="CAJNJA010018076">
    <property type="protein sequence ID" value="CAE7414676.1"/>
    <property type="molecule type" value="Genomic_DNA"/>
</dbReference>
<dbReference type="InterPro" id="IPR029041">
    <property type="entry name" value="FAD-linked_oxidoreductase-like"/>
</dbReference>
<dbReference type="CDD" id="cd00051">
    <property type="entry name" value="EFh"/>
    <property type="match status" value="1"/>
</dbReference>
<evidence type="ECO:0000256" key="2">
    <source>
        <dbReference type="ARBA" id="ARBA00012695"/>
    </source>
</evidence>
<dbReference type="GO" id="GO:0071949">
    <property type="term" value="F:FAD binding"/>
    <property type="evidence" value="ECO:0007669"/>
    <property type="project" value="TreeGrafter"/>
</dbReference>
<comment type="catalytic activity">
    <reaction evidence="6">
        <text>L-proline + a quinone = (S)-1-pyrroline-5-carboxylate + a quinol + H(+)</text>
        <dbReference type="Rhea" id="RHEA:23784"/>
        <dbReference type="ChEBI" id="CHEBI:15378"/>
        <dbReference type="ChEBI" id="CHEBI:17388"/>
        <dbReference type="ChEBI" id="CHEBI:24646"/>
        <dbReference type="ChEBI" id="CHEBI:60039"/>
        <dbReference type="ChEBI" id="CHEBI:132124"/>
        <dbReference type="EC" id="1.5.5.2"/>
    </reaction>
</comment>
<keyword evidence="6" id="KW-0274">FAD</keyword>
<dbReference type="Pfam" id="PF01619">
    <property type="entry name" value="Pro_dh"/>
    <property type="match status" value="1"/>
</dbReference>
<dbReference type="GO" id="GO:0010133">
    <property type="term" value="P:L-proline catabolic process to L-glutamate"/>
    <property type="evidence" value="ECO:0007669"/>
    <property type="project" value="TreeGrafter"/>
</dbReference>
<reference evidence="8" key="1">
    <citation type="submission" date="2021-02" db="EMBL/GenBank/DDBJ databases">
        <authorList>
            <person name="Dougan E. K."/>
            <person name="Rhodes N."/>
            <person name="Thang M."/>
            <person name="Chan C."/>
        </authorList>
    </citation>
    <scope>NUCLEOTIDE SEQUENCE</scope>
</reference>
<dbReference type="AlphaFoldDB" id="A0A812R0Q0"/>
<dbReference type="EC" id="1.5.5.2" evidence="2 6"/>
<keyword evidence="5 6" id="KW-0642">Proline metabolism</keyword>
<comment type="function">
    <text evidence="6">Converts proline to delta-1-pyrroline-5-carboxylate.</text>
</comment>
<name>A0A812R0Q0_9DINO</name>
<evidence type="ECO:0000256" key="3">
    <source>
        <dbReference type="ARBA" id="ARBA00022837"/>
    </source>
</evidence>
<protein>
    <recommendedName>
        <fullName evidence="2 6">Proline dehydrogenase</fullName>
        <ecNumber evidence="2 6">1.5.5.2</ecNumber>
    </recommendedName>
</protein>
<evidence type="ECO:0000256" key="6">
    <source>
        <dbReference type="RuleBase" id="RU364054"/>
    </source>
</evidence>
<evidence type="ECO:0000259" key="7">
    <source>
        <dbReference type="PROSITE" id="PS50222"/>
    </source>
</evidence>
<dbReference type="OrthoDB" id="5464at2759"/>
<comment type="cofactor">
    <cofactor evidence="6">
        <name>FAD</name>
        <dbReference type="ChEBI" id="CHEBI:57692"/>
    </cofactor>
</comment>
<dbReference type="PANTHER" id="PTHR13914:SF0">
    <property type="entry name" value="PROLINE DEHYDROGENASE 1, MITOCHONDRIAL"/>
    <property type="match status" value="1"/>
</dbReference>
<dbReference type="Gene3D" id="3.20.20.220">
    <property type="match status" value="1"/>
</dbReference>
<comment type="similarity">
    <text evidence="1 6">Belongs to the proline oxidase family.</text>
</comment>
<dbReference type="GO" id="GO:0005509">
    <property type="term" value="F:calcium ion binding"/>
    <property type="evidence" value="ECO:0007669"/>
    <property type="project" value="InterPro"/>
</dbReference>
<keyword evidence="6" id="KW-0285">Flavoprotein</keyword>
<dbReference type="InterPro" id="IPR015659">
    <property type="entry name" value="Proline_oxidase"/>
</dbReference>
<evidence type="ECO:0000313" key="9">
    <source>
        <dbReference type="Proteomes" id="UP000601435"/>
    </source>
</evidence>
<dbReference type="SUPFAM" id="SSF51730">
    <property type="entry name" value="FAD-linked oxidoreductase"/>
    <property type="match status" value="1"/>
</dbReference>
<dbReference type="PROSITE" id="PS00018">
    <property type="entry name" value="EF_HAND_1"/>
    <property type="match status" value="1"/>
</dbReference>
<dbReference type="SUPFAM" id="SSF47473">
    <property type="entry name" value="EF-hand"/>
    <property type="match status" value="1"/>
</dbReference>
<evidence type="ECO:0000256" key="4">
    <source>
        <dbReference type="ARBA" id="ARBA00023002"/>
    </source>
</evidence>
<dbReference type="PROSITE" id="PS50222">
    <property type="entry name" value="EF_HAND_2"/>
    <property type="match status" value="1"/>
</dbReference>
<keyword evidence="9" id="KW-1185">Reference proteome</keyword>
<sequence>MHELRRYNVGGILDYAAEAKDGELPEIVKPTEEVSEEEIVGAPMSSRSYDYKNEALCDANAQIFRTAVRAVRDATPDGFAAIKLSGLGNPQLLERMSTCLGEICRLYKRLSHDDEVSEPFYAIDRSFKMDFETFKTGWLKMFEGKTEAELKSMFETMDADGDGQISYLEWSSSVKLSEINELVRGCKHRGRLHRAALNEEELQLYRNMLERVRGILELAEELGVRVMIDAEWTDIQPAIDHITIFMQRIYNAGELPIVYNTYQTYLKGMPTRVQRDLQRSRREGWRFGAKLVRGAYMVSEREKALKRELESPICESYEETEENFHTSIDLILDHGEDGKGPGGAPAEVLVASHNRGSIERTIRKMAELGVSQDRVGFGQLLGMADHLTFTLGRYGYRAYKYVPYGPVDEVVPYLIRRTQENSAILGSPSVQEERHMVGREVARRLRPF</sequence>
<comment type="caution">
    <text evidence="8">The sequence shown here is derived from an EMBL/GenBank/DDBJ whole genome shotgun (WGS) entry which is preliminary data.</text>
</comment>
<organism evidence="8 9">
    <name type="scientific">Symbiodinium necroappetens</name>
    <dbReference type="NCBI Taxonomy" id="1628268"/>
    <lineage>
        <taxon>Eukaryota</taxon>
        <taxon>Sar</taxon>
        <taxon>Alveolata</taxon>
        <taxon>Dinophyceae</taxon>
        <taxon>Suessiales</taxon>
        <taxon>Symbiodiniaceae</taxon>
        <taxon>Symbiodinium</taxon>
    </lineage>
</organism>
<proteinExistence type="inferred from homology"/>
<accession>A0A812R0Q0</accession>
<evidence type="ECO:0000256" key="5">
    <source>
        <dbReference type="ARBA" id="ARBA00023062"/>
    </source>
</evidence>
<dbReference type="InterPro" id="IPR002872">
    <property type="entry name" value="Proline_DH_dom"/>
</dbReference>
<dbReference type="GO" id="GO:0004657">
    <property type="term" value="F:proline dehydrogenase activity"/>
    <property type="evidence" value="ECO:0007669"/>
    <property type="project" value="UniProtKB-EC"/>
</dbReference>
<keyword evidence="4 6" id="KW-0560">Oxidoreductase</keyword>
<evidence type="ECO:0000256" key="1">
    <source>
        <dbReference type="ARBA" id="ARBA00005869"/>
    </source>
</evidence>
<dbReference type="InterPro" id="IPR002048">
    <property type="entry name" value="EF_hand_dom"/>
</dbReference>
<dbReference type="GO" id="GO:0005739">
    <property type="term" value="C:mitochondrion"/>
    <property type="evidence" value="ECO:0007669"/>
    <property type="project" value="TreeGrafter"/>
</dbReference>
<dbReference type="Proteomes" id="UP000601435">
    <property type="component" value="Unassembled WGS sequence"/>
</dbReference>
<dbReference type="InterPro" id="IPR018247">
    <property type="entry name" value="EF_Hand_1_Ca_BS"/>
</dbReference>
<gene>
    <name evidence="8" type="primary">PRODH</name>
    <name evidence="8" type="ORF">SNEC2469_LOCUS11393</name>
</gene>
<evidence type="ECO:0000313" key="8">
    <source>
        <dbReference type="EMBL" id="CAE7414676.1"/>
    </source>
</evidence>
<keyword evidence="3" id="KW-0106">Calcium</keyword>
<dbReference type="InterPro" id="IPR011992">
    <property type="entry name" value="EF-hand-dom_pair"/>
</dbReference>